<evidence type="ECO:0000259" key="10">
    <source>
        <dbReference type="PROSITE" id="PS52002"/>
    </source>
</evidence>
<dbReference type="GO" id="GO:0071004">
    <property type="term" value="C:U2-type prespliceosome"/>
    <property type="evidence" value="ECO:0007669"/>
    <property type="project" value="TreeGrafter"/>
</dbReference>
<dbReference type="Pfam" id="PF01423">
    <property type="entry name" value="LSM"/>
    <property type="match status" value="1"/>
</dbReference>
<evidence type="ECO:0000256" key="1">
    <source>
        <dbReference type="ARBA" id="ARBA00004123"/>
    </source>
</evidence>
<dbReference type="GO" id="GO:0005682">
    <property type="term" value="C:U5 snRNP"/>
    <property type="evidence" value="ECO:0007669"/>
    <property type="project" value="EnsemblFungi"/>
</dbReference>
<dbReference type="GO" id="GO:0005686">
    <property type="term" value="C:U2 snRNP"/>
    <property type="evidence" value="ECO:0007669"/>
    <property type="project" value="EnsemblFungi"/>
</dbReference>
<keyword evidence="5 9" id="KW-0694">RNA-binding</keyword>
<keyword evidence="4 9" id="KW-0747">Spliceosome</keyword>
<comment type="function">
    <text evidence="9">Plays a role in pre-mRNA splicing.</text>
</comment>
<keyword evidence="12" id="KW-1185">Reference proteome</keyword>
<dbReference type="CDD" id="cd01719">
    <property type="entry name" value="Sm_G"/>
    <property type="match status" value="1"/>
</dbReference>
<dbReference type="SMART" id="SM00651">
    <property type="entry name" value="Sm"/>
    <property type="match status" value="1"/>
</dbReference>
<sequence length="76" mass="8469">MSKSSLPELKRYMDKKIFIQLNGGRKVVGILRGYDAFLNITLEEAVEDQGDTKIQLGTAVIRGNSVVLMEALERIS</sequence>
<reference evidence="11 12" key="1">
    <citation type="journal article" date="2016" name="Proc. Natl. Acad. Sci. U.S.A.">
        <title>Comparative genomics of biotechnologically important yeasts.</title>
        <authorList>
            <person name="Riley R."/>
            <person name="Haridas S."/>
            <person name="Wolfe K.H."/>
            <person name="Lopes M.R."/>
            <person name="Hittinger C.T."/>
            <person name="Goeker M."/>
            <person name="Salamov A.A."/>
            <person name="Wisecaver J.H."/>
            <person name="Long T.M."/>
            <person name="Calvey C.H."/>
            <person name="Aerts A.L."/>
            <person name="Barry K.W."/>
            <person name="Choi C."/>
            <person name="Clum A."/>
            <person name="Coughlan A.Y."/>
            <person name="Deshpande S."/>
            <person name="Douglass A.P."/>
            <person name="Hanson S.J."/>
            <person name="Klenk H.-P."/>
            <person name="LaButti K.M."/>
            <person name="Lapidus A."/>
            <person name="Lindquist E.A."/>
            <person name="Lipzen A.M."/>
            <person name="Meier-Kolthoff J.P."/>
            <person name="Ohm R.A."/>
            <person name="Otillar R.P."/>
            <person name="Pangilinan J.L."/>
            <person name="Peng Y."/>
            <person name="Rokas A."/>
            <person name="Rosa C.A."/>
            <person name="Scheuner C."/>
            <person name="Sibirny A.A."/>
            <person name="Slot J.C."/>
            <person name="Stielow J.B."/>
            <person name="Sun H."/>
            <person name="Kurtzman C.P."/>
            <person name="Blackwell M."/>
            <person name="Grigoriev I.V."/>
            <person name="Jeffries T.W."/>
        </authorList>
    </citation>
    <scope>NUCLEOTIDE SEQUENCE [LARGE SCALE GENOMIC DNA]</scope>
    <source>
        <strain evidence="11 12">DSM 6958</strain>
    </source>
</reference>
<dbReference type="Gene3D" id="2.30.30.100">
    <property type="match status" value="1"/>
</dbReference>
<comment type="similarity">
    <text evidence="2 9">Belongs to the snRNP Sm proteins family.</text>
</comment>
<dbReference type="Proteomes" id="UP000095009">
    <property type="component" value="Unassembled WGS sequence"/>
</dbReference>
<dbReference type="SUPFAM" id="SSF50182">
    <property type="entry name" value="Sm-like ribonucleoproteins"/>
    <property type="match status" value="1"/>
</dbReference>
<dbReference type="GO" id="GO:0071011">
    <property type="term" value="C:precatalytic spliceosome"/>
    <property type="evidence" value="ECO:0007669"/>
    <property type="project" value="TreeGrafter"/>
</dbReference>
<keyword evidence="8 9" id="KW-0687">Ribonucleoprotein</keyword>
<evidence type="ECO:0000256" key="4">
    <source>
        <dbReference type="ARBA" id="ARBA00022728"/>
    </source>
</evidence>
<dbReference type="InterPro" id="IPR044641">
    <property type="entry name" value="Lsm7/SmG-like"/>
</dbReference>
<dbReference type="STRING" id="857566.A0A1E3PMF9"/>
<gene>
    <name evidence="11" type="ORF">NADFUDRAFT_51390</name>
</gene>
<name>A0A1E3PMF9_9ASCO</name>
<keyword evidence="6 9" id="KW-0508">mRNA splicing</keyword>
<dbReference type="OrthoDB" id="2146at2759"/>
<evidence type="ECO:0000313" key="12">
    <source>
        <dbReference type="Proteomes" id="UP000095009"/>
    </source>
</evidence>
<proteinExistence type="inferred from homology"/>
<protein>
    <recommendedName>
        <fullName evidence="9">Small nuclear ribonucleoprotein G</fullName>
        <shortName evidence="9">snRNP-G</shortName>
    </recommendedName>
</protein>
<dbReference type="GO" id="GO:0071013">
    <property type="term" value="C:catalytic step 2 spliceosome"/>
    <property type="evidence" value="ECO:0007669"/>
    <property type="project" value="TreeGrafter"/>
</dbReference>
<dbReference type="GO" id="GO:0000387">
    <property type="term" value="P:spliceosomal snRNP assembly"/>
    <property type="evidence" value="ECO:0007669"/>
    <property type="project" value="UniProtKB-UniRule"/>
</dbReference>
<dbReference type="GO" id="GO:0005685">
    <property type="term" value="C:U1 snRNP"/>
    <property type="evidence" value="ECO:0007669"/>
    <property type="project" value="EnsemblFungi"/>
</dbReference>
<evidence type="ECO:0000313" key="11">
    <source>
        <dbReference type="EMBL" id="ODQ66122.1"/>
    </source>
</evidence>
<evidence type="ECO:0000256" key="6">
    <source>
        <dbReference type="ARBA" id="ARBA00023187"/>
    </source>
</evidence>
<feature type="domain" description="Sm" evidence="10">
    <location>
        <begin position="4"/>
        <end position="75"/>
    </location>
</feature>
<dbReference type="InterPro" id="IPR001163">
    <property type="entry name" value="Sm_dom_euk/arc"/>
</dbReference>
<evidence type="ECO:0000256" key="5">
    <source>
        <dbReference type="ARBA" id="ARBA00022884"/>
    </source>
</evidence>
<evidence type="ECO:0000256" key="3">
    <source>
        <dbReference type="ARBA" id="ARBA00022664"/>
    </source>
</evidence>
<organism evidence="11 12">
    <name type="scientific">Nadsonia fulvescens var. elongata DSM 6958</name>
    <dbReference type="NCBI Taxonomy" id="857566"/>
    <lineage>
        <taxon>Eukaryota</taxon>
        <taxon>Fungi</taxon>
        <taxon>Dikarya</taxon>
        <taxon>Ascomycota</taxon>
        <taxon>Saccharomycotina</taxon>
        <taxon>Dipodascomycetes</taxon>
        <taxon>Dipodascales</taxon>
        <taxon>Dipodascales incertae sedis</taxon>
        <taxon>Nadsonia</taxon>
    </lineage>
</organism>
<dbReference type="InterPro" id="IPR010920">
    <property type="entry name" value="LSM_dom_sf"/>
</dbReference>
<dbReference type="GO" id="GO:0003723">
    <property type="term" value="F:RNA binding"/>
    <property type="evidence" value="ECO:0007669"/>
    <property type="project" value="UniProtKB-UniRule"/>
</dbReference>
<keyword evidence="3 9" id="KW-0507">mRNA processing</keyword>
<dbReference type="PIRSF" id="PIRSF037188">
    <property type="entry name" value="U6_snRNA_Lsm7"/>
    <property type="match status" value="1"/>
</dbReference>
<dbReference type="GO" id="GO:0034719">
    <property type="term" value="C:SMN-Sm protein complex"/>
    <property type="evidence" value="ECO:0007669"/>
    <property type="project" value="TreeGrafter"/>
</dbReference>
<evidence type="ECO:0000256" key="7">
    <source>
        <dbReference type="ARBA" id="ARBA00023242"/>
    </source>
</evidence>
<dbReference type="PANTHER" id="PTHR10553">
    <property type="entry name" value="SMALL NUCLEAR RIBONUCLEOPROTEIN"/>
    <property type="match status" value="1"/>
</dbReference>
<comment type="subcellular location">
    <subcellularLocation>
        <location evidence="1 9">Nucleus</location>
    </subcellularLocation>
</comment>
<dbReference type="EMBL" id="KV454409">
    <property type="protein sequence ID" value="ODQ66122.1"/>
    <property type="molecule type" value="Genomic_DNA"/>
</dbReference>
<keyword evidence="7 9" id="KW-0539">Nucleus</keyword>
<evidence type="ECO:0000256" key="2">
    <source>
        <dbReference type="ARBA" id="ARBA00006850"/>
    </source>
</evidence>
<dbReference type="PANTHER" id="PTHR10553:SF2">
    <property type="entry name" value="SMALL NUCLEAR RIBONUCLEOPROTEIN G"/>
    <property type="match status" value="1"/>
</dbReference>
<dbReference type="InterPro" id="IPR047575">
    <property type="entry name" value="Sm"/>
</dbReference>
<dbReference type="AlphaFoldDB" id="A0A1E3PMF9"/>
<dbReference type="FunFam" id="2.30.30.100:FF:000023">
    <property type="entry name" value="Small nuclear ribonucleoprotein G"/>
    <property type="match status" value="1"/>
</dbReference>
<dbReference type="GO" id="GO:0097526">
    <property type="term" value="C:spliceosomal tri-snRNP complex"/>
    <property type="evidence" value="ECO:0007669"/>
    <property type="project" value="TreeGrafter"/>
</dbReference>
<dbReference type="GO" id="GO:0005687">
    <property type="term" value="C:U4 snRNP"/>
    <property type="evidence" value="ECO:0007669"/>
    <property type="project" value="TreeGrafter"/>
</dbReference>
<evidence type="ECO:0000256" key="9">
    <source>
        <dbReference type="RuleBase" id="RU365052"/>
    </source>
</evidence>
<dbReference type="GO" id="GO:0071014">
    <property type="term" value="C:post-mRNA release spliceosomal complex"/>
    <property type="evidence" value="ECO:0007669"/>
    <property type="project" value="EnsemblFungi"/>
</dbReference>
<evidence type="ECO:0000256" key="8">
    <source>
        <dbReference type="ARBA" id="ARBA00023274"/>
    </source>
</evidence>
<dbReference type="PROSITE" id="PS52002">
    <property type="entry name" value="SM"/>
    <property type="match status" value="1"/>
</dbReference>
<dbReference type="InterPro" id="IPR034098">
    <property type="entry name" value="Sm_G"/>
</dbReference>
<accession>A0A1E3PMF9</accession>